<keyword evidence="2" id="KW-1185">Reference proteome</keyword>
<accession>M7TA95</accession>
<dbReference type="EMBL" id="KB707204">
    <property type="protein sequence ID" value="EMR63575.1"/>
    <property type="molecule type" value="Genomic_DNA"/>
</dbReference>
<dbReference type="Proteomes" id="UP000012174">
    <property type="component" value="Unassembled WGS sequence"/>
</dbReference>
<dbReference type="KEGG" id="ela:UCREL1_9477"/>
<organism evidence="1 2">
    <name type="scientific">Eutypa lata (strain UCR-EL1)</name>
    <name type="common">Grapevine dieback disease fungus</name>
    <name type="synonym">Eutypa armeniacae</name>
    <dbReference type="NCBI Taxonomy" id="1287681"/>
    <lineage>
        <taxon>Eukaryota</taxon>
        <taxon>Fungi</taxon>
        <taxon>Dikarya</taxon>
        <taxon>Ascomycota</taxon>
        <taxon>Pezizomycotina</taxon>
        <taxon>Sordariomycetes</taxon>
        <taxon>Xylariomycetidae</taxon>
        <taxon>Xylariales</taxon>
        <taxon>Diatrypaceae</taxon>
        <taxon>Eutypa</taxon>
    </lineage>
</organism>
<gene>
    <name evidence="1" type="ORF">UCREL1_9477</name>
</gene>
<reference evidence="2" key="1">
    <citation type="journal article" date="2013" name="Genome Announc.">
        <title>Draft genome sequence of the grapevine dieback fungus Eutypa lata UCR-EL1.</title>
        <authorList>
            <person name="Blanco-Ulate B."/>
            <person name="Rolshausen P.E."/>
            <person name="Cantu D."/>
        </authorList>
    </citation>
    <scope>NUCLEOTIDE SEQUENCE [LARGE SCALE GENOMIC DNA]</scope>
    <source>
        <strain evidence="2">UCR-EL1</strain>
    </source>
</reference>
<dbReference type="STRING" id="1287681.M7TA95"/>
<protein>
    <submittedName>
        <fullName evidence="1">Putative six-bladed beta-propeller-like protein</fullName>
    </submittedName>
</protein>
<dbReference type="AlphaFoldDB" id="M7TA95"/>
<evidence type="ECO:0000313" key="1">
    <source>
        <dbReference type="EMBL" id="EMR63575.1"/>
    </source>
</evidence>
<evidence type="ECO:0000313" key="2">
    <source>
        <dbReference type="Proteomes" id="UP000012174"/>
    </source>
</evidence>
<name>M7TA95_EUTLA</name>
<dbReference type="OrthoDB" id="423498at2759"/>
<dbReference type="HOGENOM" id="CLU_1758804_0_0_1"/>
<proteinExistence type="predicted"/>
<sequence length="148" mass="16399">MGSVMQDQNDLTRGPIGDIWFTDTGYGYILGISVSPEQFQLTTYRFRPSTGESSSNDFYNYPIHVELNGTLAHNVFACDVARARGRTASDRGKAQNTQVCGSGWDSPGNLEFAARFWSLAEELLAQGKLKAHPVELHDGEAWMGYFLV</sequence>